<dbReference type="NCBIfam" id="TIGR01730">
    <property type="entry name" value="RND_mfp"/>
    <property type="match status" value="1"/>
</dbReference>
<sequence>MGDCDSQECPLLALAVALSVLSGCNQSDAQDRQGQRGPTQVGFVVMQRTSVPVQSLLGGRTVAFESSEVRPQVNGVIRRRYFTEGSYVRQGQPLYQIDPSLYRAAVNQAQANVAAARATLDAAQVRANRYKPLAEMEAISKQDYTDAAAQARQARAAVAQNSAQLDTARINLRYTSIPAPISGRIGRSLSTVGALVTANQAEPLAVIQRLDPIYVDIQQSSADLTTLRRSLAAGGVAPGTTQVRLKLEDGSDYGYTGTAQFSENLVNESTGTVTLRARFPNPQGVLLPGMFVQALFTQAVDTAVFLVPQQALQRDIGGEAFVFVVGEGNKAERRKVLADRTYGDAWVVTSGLESGDKVITQGTNNLRSGAPIKPVPASAPRRLNRASRDKVAVKAGEAVSPCHESSSIGRSSLGFSQLS</sequence>
<dbReference type="SUPFAM" id="SSF111369">
    <property type="entry name" value="HlyD-like secretion proteins"/>
    <property type="match status" value="1"/>
</dbReference>
<evidence type="ECO:0000259" key="6">
    <source>
        <dbReference type="Pfam" id="PF25944"/>
    </source>
</evidence>
<dbReference type="RefSeq" id="WP_187708579.1">
    <property type="nucleotide sequence ID" value="NZ_CP060782.1"/>
</dbReference>
<feature type="domain" description="Multidrug resistance protein MdtA-like C-terminal permuted SH3" evidence="7">
    <location>
        <begin position="305"/>
        <end position="363"/>
    </location>
</feature>
<dbReference type="Gene3D" id="2.40.30.170">
    <property type="match status" value="1"/>
</dbReference>
<dbReference type="PANTHER" id="PTHR30158">
    <property type="entry name" value="ACRA/E-RELATED COMPONENT OF DRUG EFFLUX TRANSPORTER"/>
    <property type="match status" value="1"/>
</dbReference>
<feature type="domain" description="Multidrug resistance protein MdtA-like beta-barrel" evidence="6">
    <location>
        <begin position="212"/>
        <end position="296"/>
    </location>
</feature>
<accession>A0ABX6T7T4</accession>
<feature type="region of interest" description="Disordered" evidence="3">
    <location>
        <begin position="367"/>
        <end position="419"/>
    </location>
</feature>
<proteinExistence type="inferred from homology"/>
<feature type="domain" description="Multidrug resistance protein MdtA-like alpha-helical hairpin" evidence="4">
    <location>
        <begin position="106"/>
        <end position="175"/>
    </location>
</feature>
<dbReference type="Pfam" id="PF25944">
    <property type="entry name" value="Beta-barrel_RND"/>
    <property type="match status" value="1"/>
</dbReference>
<gene>
    <name evidence="8" type="ORF">H9L14_14015</name>
</gene>
<dbReference type="Proteomes" id="UP000516105">
    <property type="component" value="Chromosome"/>
</dbReference>
<evidence type="ECO:0000256" key="1">
    <source>
        <dbReference type="ARBA" id="ARBA00004196"/>
    </source>
</evidence>
<evidence type="ECO:0000256" key="3">
    <source>
        <dbReference type="SAM" id="MobiDB-lite"/>
    </source>
</evidence>
<dbReference type="InterPro" id="IPR058627">
    <property type="entry name" value="MdtA-like_C"/>
</dbReference>
<dbReference type="Gene3D" id="2.40.50.100">
    <property type="match status" value="1"/>
</dbReference>
<evidence type="ECO:0000256" key="2">
    <source>
        <dbReference type="ARBA" id="ARBA00009477"/>
    </source>
</evidence>
<reference evidence="8 9" key="1">
    <citation type="submission" date="2020-08" db="EMBL/GenBank/DDBJ databases">
        <title>Genome sequence of Sphingomonas sediminicola KACC 15039T.</title>
        <authorList>
            <person name="Hyun D.-W."/>
            <person name="Bae J.-W."/>
        </authorList>
    </citation>
    <scope>NUCLEOTIDE SEQUENCE [LARGE SCALE GENOMIC DNA]</scope>
    <source>
        <strain evidence="8 9">KACC 15039</strain>
    </source>
</reference>
<evidence type="ECO:0000259" key="4">
    <source>
        <dbReference type="Pfam" id="PF25876"/>
    </source>
</evidence>
<keyword evidence="9" id="KW-1185">Reference proteome</keyword>
<dbReference type="InterPro" id="IPR058626">
    <property type="entry name" value="MdtA-like_b-barrel"/>
</dbReference>
<dbReference type="Gene3D" id="1.10.287.470">
    <property type="entry name" value="Helix hairpin bin"/>
    <property type="match status" value="1"/>
</dbReference>
<evidence type="ECO:0000259" key="7">
    <source>
        <dbReference type="Pfam" id="PF25967"/>
    </source>
</evidence>
<dbReference type="InterPro" id="IPR006143">
    <property type="entry name" value="RND_pump_MFP"/>
</dbReference>
<comment type="subcellular location">
    <subcellularLocation>
        <location evidence="1">Cell envelope</location>
    </subcellularLocation>
</comment>
<dbReference type="Pfam" id="PF25876">
    <property type="entry name" value="HH_MFP_RND"/>
    <property type="match status" value="1"/>
</dbReference>
<evidence type="ECO:0000313" key="9">
    <source>
        <dbReference type="Proteomes" id="UP000516105"/>
    </source>
</evidence>
<dbReference type="EMBL" id="CP060782">
    <property type="protein sequence ID" value="QNP45624.1"/>
    <property type="molecule type" value="Genomic_DNA"/>
</dbReference>
<feature type="domain" description="Multidrug resistance protein MdtA-like barrel-sandwich hybrid" evidence="5">
    <location>
        <begin position="67"/>
        <end position="208"/>
    </location>
</feature>
<evidence type="ECO:0000259" key="5">
    <source>
        <dbReference type="Pfam" id="PF25917"/>
    </source>
</evidence>
<dbReference type="InterPro" id="IPR058625">
    <property type="entry name" value="MdtA-like_BSH"/>
</dbReference>
<dbReference type="PANTHER" id="PTHR30158:SF3">
    <property type="entry name" value="MULTIDRUG EFFLUX PUMP SUBUNIT ACRA-RELATED"/>
    <property type="match status" value="1"/>
</dbReference>
<comment type="similarity">
    <text evidence="2">Belongs to the membrane fusion protein (MFP) (TC 8.A.1) family.</text>
</comment>
<dbReference type="InterPro" id="IPR058624">
    <property type="entry name" value="MdtA-like_HH"/>
</dbReference>
<dbReference type="Gene3D" id="2.40.420.20">
    <property type="match status" value="1"/>
</dbReference>
<dbReference type="Pfam" id="PF25917">
    <property type="entry name" value="BSH_RND"/>
    <property type="match status" value="1"/>
</dbReference>
<organism evidence="8 9">
    <name type="scientific">Sphingomonas sediminicola</name>
    <dbReference type="NCBI Taxonomy" id="386874"/>
    <lineage>
        <taxon>Bacteria</taxon>
        <taxon>Pseudomonadati</taxon>
        <taxon>Pseudomonadota</taxon>
        <taxon>Alphaproteobacteria</taxon>
        <taxon>Sphingomonadales</taxon>
        <taxon>Sphingomonadaceae</taxon>
        <taxon>Sphingomonas</taxon>
    </lineage>
</organism>
<evidence type="ECO:0000313" key="8">
    <source>
        <dbReference type="EMBL" id="QNP45624.1"/>
    </source>
</evidence>
<feature type="compositionally biased region" description="Low complexity" evidence="3">
    <location>
        <begin position="405"/>
        <end position="419"/>
    </location>
</feature>
<dbReference type="Pfam" id="PF25967">
    <property type="entry name" value="RND-MFP_C"/>
    <property type="match status" value="1"/>
</dbReference>
<protein>
    <submittedName>
        <fullName evidence="8">Efflux RND transporter periplasmic adaptor subunit</fullName>
    </submittedName>
</protein>
<name>A0ABX6T7T4_9SPHN</name>